<feature type="transmembrane region" description="Helical" evidence="1">
    <location>
        <begin position="50"/>
        <end position="70"/>
    </location>
</feature>
<dbReference type="AlphaFoldDB" id="A3XQY4"/>
<evidence type="ECO:0000313" key="2">
    <source>
        <dbReference type="EMBL" id="EAQ48108.1"/>
    </source>
</evidence>
<dbReference type="eggNOG" id="ENOG5032Z3V">
    <property type="taxonomic scope" value="Bacteria"/>
</dbReference>
<gene>
    <name evidence="2" type="ORF">MED217_03790</name>
</gene>
<protein>
    <submittedName>
        <fullName evidence="2">Uncharacterized protein</fullName>
    </submittedName>
</protein>
<evidence type="ECO:0000313" key="3">
    <source>
        <dbReference type="Proteomes" id="UP000001601"/>
    </source>
</evidence>
<dbReference type="Proteomes" id="UP000001601">
    <property type="component" value="Unassembled WGS sequence"/>
</dbReference>
<keyword evidence="1" id="KW-1133">Transmembrane helix</keyword>
<organism evidence="2 3">
    <name type="scientific">Leeuwenhoekiella blandensis (strain CECT 7118 / CCUG 51940 / KCTC 22103 / MED217)</name>
    <name type="common">Flavobacterium sp. (strain MED217)</name>
    <dbReference type="NCBI Taxonomy" id="398720"/>
    <lineage>
        <taxon>Bacteria</taxon>
        <taxon>Pseudomonadati</taxon>
        <taxon>Bacteroidota</taxon>
        <taxon>Flavobacteriia</taxon>
        <taxon>Flavobacteriales</taxon>
        <taxon>Flavobacteriaceae</taxon>
        <taxon>Leeuwenhoekiella</taxon>
    </lineage>
</organism>
<dbReference type="HOGENOM" id="CLU_123725_0_0_10"/>
<evidence type="ECO:0000256" key="1">
    <source>
        <dbReference type="SAM" id="Phobius"/>
    </source>
</evidence>
<feature type="transmembrane region" description="Helical" evidence="1">
    <location>
        <begin position="86"/>
        <end position="109"/>
    </location>
</feature>
<proteinExistence type="predicted"/>
<name>A3XQY4_LEEBM</name>
<keyword evidence="1" id="KW-0812">Transmembrane</keyword>
<dbReference type="OrthoDB" id="1438492at2"/>
<dbReference type="RefSeq" id="WP_009779149.1">
    <property type="nucleotide sequence ID" value="NZ_CH672395.1"/>
</dbReference>
<dbReference type="EMBL" id="AANC01000010">
    <property type="protein sequence ID" value="EAQ48108.1"/>
    <property type="molecule type" value="Genomic_DNA"/>
</dbReference>
<comment type="caution">
    <text evidence="2">The sequence shown here is derived from an EMBL/GenBank/DDBJ whole genome shotgun (WGS) entry which is preliminary data.</text>
</comment>
<keyword evidence="1" id="KW-0472">Membrane</keyword>
<keyword evidence="3" id="KW-1185">Reference proteome</keyword>
<feature type="transmembrane region" description="Helical" evidence="1">
    <location>
        <begin position="6"/>
        <end position="23"/>
    </location>
</feature>
<sequence length="115" mass="13432">MNYNLFTYAVYLILMIGVIYYIGKVCYTNGRAFIFNVVQDHNLTDRTNKLLLAGYYLINIGFVIVTISGWPKITSPIDIIHELSKYIGFLLFLLATLHYFNIYFITHLFNKLFNS</sequence>
<accession>A3XQY4</accession>
<reference evidence="2 3" key="1">
    <citation type="journal article" date="2007" name="Nature">
        <title>Light stimulates growth of proteorhodopsin-containing marine Flavobacteria.</title>
        <authorList>
            <person name="Gomez-Consarnau L."/>
            <person name="Gonzalez J.M."/>
            <person name="Coll-Llado M."/>
            <person name="Gourdon P."/>
            <person name="Pascher T."/>
            <person name="Neutze R."/>
            <person name="Pedros-Alio C."/>
            <person name="Pinhassi J."/>
        </authorList>
    </citation>
    <scope>NUCLEOTIDE SEQUENCE [LARGE SCALE GENOMIC DNA]</scope>
    <source>
        <strain evidence="2 3">MED217</strain>
    </source>
</reference>
<dbReference type="STRING" id="398720.MED217_03790"/>